<keyword evidence="3" id="KW-1185">Reference proteome</keyword>
<keyword evidence="1" id="KW-0732">Signal</keyword>
<dbReference type="RefSeq" id="WP_069909712.1">
    <property type="nucleotide sequence ID" value="NZ_LAJE02000171.1"/>
</dbReference>
<evidence type="ECO:0008006" key="4">
    <source>
        <dbReference type="Google" id="ProtNLM"/>
    </source>
</evidence>
<dbReference type="AlphaFoldDB" id="A0A1E5XRG6"/>
<accession>A0A1E5XRG6</accession>
<sequence>MLSKRHAAALALIATLVAPGSFATPALAQDFPEVTVLRSTPIFRNPGHRPFGQLAKGERVMLHECTELPGYCQVSLRQPGRRLTGWVNSEALDGVVAK</sequence>
<dbReference type="Proteomes" id="UP000095463">
    <property type="component" value="Unassembled WGS sequence"/>
</dbReference>
<organism evidence="2 3">
    <name type="scientific">Devosia insulae DS-56</name>
    <dbReference type="NCBI Taxonomy" id="1116389"/>
    <lineage>
        <taxon>Bacteria</taxon>
        <taxon>Pseudomonadati</taxon>
        <taxon>Pseudomonadota</taxon>
        <taxon>Alphaproteobacteria</taxon>
        <taxon>Hyphomicrobiales</taxon>
        <taxon>Devosiaceae</taxon>
        <taxon>Devosia</taxon>
    </lineage>
</organism>
<name>A0A1E5XRG6_9HYPH</name>
<dbReference type="OrthoDB" id="8451772at2"/>
<proteinExistence type="predicted"/>
<feature type="signal peptide" evidence="1">
    <location>
        <begin position="1"/>
        <end position="28"/>
    </location>
</feature>
<comment type="caution">
    <text evidence="2">The sequence shown here is derived from an EMBL/GenBank/DDBJ whole genome shotgun (WGS) entry which is preliminary data.</text>
</comment>
<gene>
    <name evidence="2" type="ORF">VW23_017955</name>
</gene>
<evidence type="ECO:0000313" key="2">
    <source>
        <dbReference type="EMBL" id="OEO31094.1"/>
    </source>
</evidence>
<evidence type="ECO:0000256" key="1">
    <source>
        <dbReference type="SAM" id="SignalP"/>
    </source>
</evidence>
<reference evidence="2 3" key="1">
    <citation type="journal article" date="2015" name="Genome Announc.">
        <title>Genome Assemblies of Three Soil-Associated Devosia species: D. insulae, D. limi, and D. soli.</title>
        <authorList>
            <person name="Hassan Y.I."/>
            <person name="Lepp D."/>
            <person name="Zhou T."/>
        </authorList>
    </citation>
    <scope>NUCLEOTIDE SEQUENCE [LARGE SCALE GENOMIC DNA]</scope>
    <source>
        <strain evidence="2 3">DS-56</strain>
    </source>
</reference>
<protein>
    <recommendedName>
        <fullName evidence="4">SH3b domain-containing protein</fullName>
    </recommendedName>
</protein>
<evidence type="ECO:0000313" key="3">
    <source>
        <dbReference type="Proteomes" id="UP000095463"/>
    </source>
</evidence>
<feature type="chain" id="PRO_5009190432" description="SH3b domain-containing protein" evidence="1">
    <location>
        <begin position="29"/>
        <end position="98"/>
    </location>
</feature>
<dbReference type="EMBL" id="LAJE02000171">
    <property type="protein sequence ID" value="OEO31094.1"/>
    <property type="molecule type" value="Genomic_DNA"/>
</dbReference>